<accession>A0ABD8AAD1</accession>
<dbReference type="Proteomes" id="UP001626603">
    <property type="component" value="Chromosome"/>
</dbReference>
<evidence type="ECO:0000313" key="2">
    <source>
        <dbReference type="Proteomes" id="UP001626603"/>
    </source>
</evidence>
<organism evidence="1 2">
    <name type="scientific">Methanoculleus palmolei</name>
    <dbReference type="NCBI Taxonomy" id="72612"/>
    <lineage>
        <taxon>Archaea</taxon>
        <taxon>Methanobacteriati</taxon>
        <taxon>Methanobacteriota</taxon>
        <taxon>Stenosarchaea group</taxon>
        <taxon>Methanomicrobia</taxon>
        <taxon>Methanomicrobiales</taxon>
        <taxon>Methanomicrobiaceae</taxon>
        <taxon>Methanoculleus</taxon>
    </lineage>
</organism>
<sequence length="41" mass="4466">MSIEQSPIIGIDAIISAASRLYTEQCSREAMVCEILDATVH</sequence>
<keyword evidence="2" id="KW-1185">Reference proteome</keyword>
<evidence type="ECO:0000313" key="1">
    <source>
        <dbReference type="EMBL" id="WOX56474.1"/>
    </source>
</evidence>
<dbReference type="AlphaFoldDB" id="A0ABD8AAD1"/>
<dbReference type="EMBL" id="CP137641">
    <property type="protein sequence ID" value="WOX56474.1"/>
    <property type="molecule type" value="Genomic_DNA"/>
</dbReference>
<name>A0ABD8AAD1_9EURY</name>
<gene>
    <name evidence="1" type="ORF">R6Y95_03855</name>
</gene>
<protein>
    <submittedName>
        <fullName evidence="1">Uncharacterized protein</fullName>
    </submittedName>
</protein>
<proteinExistence type="predicted"/>
<reference evidence="1 2" key="1">
    <citation type="submission" date="2023-10" db="EMBL/GenBank/DDBJ databases">
        <title>The complete genome sequence of Methanoculleus palmolei DSM 4273.</title>
        <authorList>
            <person name="Lai S.-J."/>
            <person name="You Y.-T."/>
            <person name="Chen S.-C."/>
        </authorList>
    </citation>
    <scope>NUCLEOTIDE SEQUENCE [LARGE SCALE GENOMIC DNA]</scope>
    <source>
        <strain evidence="1 2">DSM 4273</strain>
    </source>
</reference>